<dbReference type="PANTHER" id="PTHR45138">
    <property type="entry name" value="REGULATORY COMPONENTS OF SENSORY TRANSDUCTION SYSTEM"/>
    <property type="match status" value="1"/>
</dbReference>
<dbReference type="CDD" id="cd01949">
    <property type="entry name" value="GGDEF"/>
    <property type="match status" value="1"/>
</dbReference>
<feature type="transmembrane region" description="Helical" evidence="1">
    <location>
        <begin position="9"/>
        <end position="27"/>
    </location>
</feature>
<organism evidence="3 4">
    <name type="scientific">Deinococcus cavernae</name>
    <dbReference type="NCBI Taxonomy" id="2320857"/>
    <lineage>
        <taxon>Bacteria</taxon>
        <taxon>Thermotogati</taxon>
        <taxon>Deinococcota</taxon>
        <taxon>Deinococci</taxon>
        <taxon>Deinococcales</taxon>
        <taxon>Deinococcaceae</taxon>
        <taxon>Deinococcus</taxon>
    </lineage>
</organism>
<dbReference type="Proteomes" id="UP000286287">
    <property type="component" value="Unassembled WGS sequence"/>
</dbReference>
<gene>
    <name evidence="3" type="ORF">D3875_07940</name>
</gene>
<keyword evidence="4" id="KW-1185">Reference proteome</keyword>
<dbReference type="InterPro" id="IPR043128">
    <property type="entry name" value="Rev_trsase/Diguanyl_cyclase"/>
</dbReference>
<keyword evidence="1" id="KW-0812">Transmembrane</keyword>
<feature type="transmembrane region" description="Helical" evidence="1">
    <location>
        <begin position="39"/>
        <end position="59"/>
    </location>
</feature>
<dbReference type="Pfam" id="PF00990">
    <property type="entry name" value="GGDEF"/>
    <property type="match status" value="1"/>
</dbReference>
<dbReference type="AlphaFoldDB" id="A0A418V613"/>
<dbReference type="PROSITE" id="PS50887">
    <property type="entry name" value="GGDEF"/>
    <property type="match status" value="1"/>
</dbReference>
<feature type="transmembrane region" description="Helical" evidence="1">
    <location>
        <begin position="124"/>
        <end position="142"/>
    </location>
</feature>
<dbReference type="InterPro" id="IPR050469">
    <property type="entry name" value="Diguanylate_Cyclase"/>
</dbReference>
<evidence type="ECO:0000259" key="2">
    <source>
        <dbReference type="PROSITE" id="PS50887"/>
    </source>
</evidence>
<evidence type="ECO:0000256" key="1">
    <source>
        <dbReference type="SAM" id="Phobius"/>
    </source>
</evidence>
<dbReference type="SUPFAM" id="SSF55073">
    <property type="entry name" value="Nucleotide cyclase"/>
    <property type="match status" value="1"/>
</dbReference>
<proteinExistence type="predicted"/>
<feature type="transmembrane region" description="Helical" evidence="1">
    <location>
        <begin position="66"/>
        <end position="84"/>
    </location>
</feature>
<dbReference type="GO" id="GO:0005886">
    <property type="term" value="C:plasma membrane"/>
    <property type="evidence" value="ECO:0007669"/>
    <property type="project" value="TreeGrafter"/>
</dbReference>
<dbReference type="InterPro" id="IPR000160">
    <property type="entry name" value="GGDEF_dom"/>
</dbReference>
<accession>A0A418V613</accession>
<feature type="transmembrane region" description="Helical" evidence="1">
    <location>
        <begin position="148"/>
        <end position="169"/>
    </location>
</feature>
<evidence type="ECO:0000313" key="4">
    <source>
        <dbReference type="Proteomes" id="UP000286287"/>
    </source>
</evidence>
<feature type="domain" description="GGDEF" evidence="2">
    <location>
        <begin position="209"/>
        <end position="338"/>
    </location>
</feature>
<evidence type="ECO:0000313" key="3">
    <source>
        <dbReference type="EMBL" id="RJF71509.1"/>
    </source>
</evidence>
<feature type="transmembrane region" description="Helical" evidence="1">
    <location>
        <begin position="96"/>
        <end position="112"/>
    </location>
</feature>
<dbReference type="GO" id="GO:1902201">
    <property type="term" value="P:negative regulation of bacterial-type flagellum-dependent cell motility"/>
    <property type="evidence" value="ECO:0007669"/>
    <property type="project" value="TreeGrafter"/>
</dbReference>
<dbReference type="EMBL" id="QYUJ01000014">
    <property type="protein sequence ID" value="RJF71509.1"/>
    <property type="molecule type" value="Genomic_DNA"/>
</dbReference>
<dbReference type="SMART" id="SM00267">
    <property type="entry name" value="GGDEF"/>
    <property type="match status" value="1"/>
</dbReference>
<reference evidence="3 4" key="1">
    <citation type="submission" date="2018-09" db="EMBL/GenBank/DDBJ databases">
        <authorList>
            <person name="Zhu H."/>
        </authorList>
    </citation>
    <scope>NUCLEOTIDE SEQUENCE [LARGE SCALE GENOMIC DNA]</scope>
    <source>
        <strain evidence="3 4">K2S05-167</strain>
    </source>
</reference>
<comment type="caution">
    <text evidence="3">The sequence shown here is derived from an EMBL/GenBank/DDBJ whole genome shotgun (WGS) entry which is preliminary data.</text>
</comment>
<keyword evidence="1" id="KW-0472">Membrane</keyword>
<dbReference type="FunFam" id="3.30.70.270:FF:000001">
    <property type="entry name" value="Diguanylate cyclase domain protein"/>
    <property type="match status" value="1"/>
</dbReference>
<dbReference type="Gene3D" id="3.30.70.270">
    <property type="match status" value="1"/>
</dbReference>
<keyword evidence="1" id="KW-1133">Transmembrane helix</keyword>
<dbReference type="GO" id="GO:0052621">
    <property type="term" value="F:diguanylate cyclase activity"/>
    <property type="evidence" value="ECO:0007669"/>
    <property type="project" value="TreeGrafter"/>
</dbReference>
<dbReference type="GO" id="GO:0043709">
    <property type="term" value="P:cell adhesion involved in single-species biofilm formation"/>
    <property type="evidence" value="ECO:0007669"/>
    <property type="project" value="TreeGrafter"/>
</dbReference>
<dbReference type="NCBIfam" id="TIGR00254">
    <property type="entry name" value="GGDEF"/>
    <property type="match status" value="1"/>
</dbReference>
<protein>
    <submittedName>
        <fullName evidence="3">GGDEF domain-containing protein</fullName>
    </submittedName>
</protein>
<dbReference type="PANTHER" id="PTHR45138:SF9">
    <property type="entry name" value="DIGUANYLATE CYCLASE DGCM-RELATED"/>
    <property type="match status" value="1"/>
</dbReference>
<dbReference type="InterPro" id="IPR029787">
    <property type="entry name" value="Nucleotide_cyclase"/>
</dbReference>
<sequence length="345" mass="38448">MTHSDSRQLFTMTAGVGVLASAAALWFERTDFDPLDLVMLPGIAALWLALIFGVYRGWVRLNVAQIVLFAVYAVYFLLALNQQFRVFAPVHHMLSQNTYWFAPLYAAAFLYFRPQRAFRFSLSIFGLSMLITASHLAGNPALRQDATLLASTLQFVMVSLTMIFMQFVMGRRHLLMMAKQLAAYQDALTGTANRRAGEEHLLTLQQRGQDFTVALFDLDHFKNINDRHGHAAGDAVLRSVVQEAQRVMPDGTMCARWGGEEFLLILPALPGPDILRVLEHFRERLPSLKVGEVSGVTASFGVAQRLPGESSDELLRRADVALYEAKALGRNCIQHSAHQLTAAQP</sequence>
<name>A0A418V613_9DEIO</name>